<dbReference type="Pfam" id="PF00349">
    <property type="entry name" value="Hexokinase_1"/>
    <property type="match status" value="1"/>
</dbReference>
<dbReference type="EMBL" id="CAJPDR010000179">
    <property type="protein sequence ID" value="CAF9924023.1"/>
    <property type="molecule type" value="Genomic_DNA"/>
</dbReference>
<dbReference type="SUPFAM" id="SSF53067">
    <property type="entry name" value="Actin-like ATPase domain"/>
    <property type="match status" value="2"/>
</dbReference>
<keyword evidence="4 6" id="KW-0418">Kinase</keyword>
<evidence type="ECO:0000313" key="10">
    <source>
        <dbReference type="Proteomes" id="UP000664203"/>
    </source>
</evidence>
<keyword evidence="2 6" id="KW-0808">Transferase</keyword>
<evidence type="ECO:0000256" key="4">
    <source>
        <dbReference type="ARBA" id="ARBA00022777"/>
    </source>
</evidence>
<dbReference type="GO" id="GO:0005739">
    <property type="term" value="C:mitochondrion"/>
    <property type="evidence" value="ECO:0007669"/>
    <property type="project" value="TreeGrafter"/>
</dbReference>
<keyword evidence="6" id="KW-0324">Glycolysis</keyword>
<feature type="domain" description="Hexokinase N-terminal" evidence="7">
    <location>
        <begin position="23"/>
        <end position="233"/>
    </location>
</feature>
<dbReference type="PROSITE" id="PS51748">
    <property type="entry name" value="HEXOKINASE_2"/>
    <property type="match status" value="1"/>
</dbReference>
<dbReference type="GO" id="GO:0019158">
    <property type="term" value="F:mannokinase activity"/>
    <property type="evidence" value="ECO:0007669"/>
    <property type="project" value="TreeGrafter"/>
</dbReference>
<evidence type="ECO:0000259" key="7">
    <source>
        <dbReference type="Pfam" id="PF00349"/>
    </source>
</evidence>
<dbReference type="GO" id="GO:0008865">
    <property type="term" value="F:fructokinase activity"/>
    <property type="evidence" value="ECO:0007669"/>
    <property type="project" value="TreeGrafter"/>
</dbReference>
<dbReference type="Gene3D" id="3.30.420.40">
    <property type="match status" value="1"/>
</dbReference>
<keyword evidence="5 6" id="KW-0067">ATP-binding</keyword>
<dbReference type="Pfam" id="PF03727">
    <property type="entry name" value="Hexokinase_2"/>
    <property type="match status" value="1"/>
</dbReference>
<dbReference type="EC" id="2.7.1.-" evidence="6"/>
<dbReference type="Gene3D" id="3.40.367.20">
    <property type="match status" value="1"/>
</dbReference>
<dbReference type="GO" id="GO:0006006">
    <property type="term" value="P:glucose metabolic process"/>
    <property type="evidence" value="ECO:0007669"/>
    <property type="project" value="TreeGrafter"/>
</dbReference>
<feature type="domain" description="Hexokinase C-terminal" evidence="8">
    <location>
        <begin position="240"/>
        <end position="489"/>
    </location>
</feature>
<comment type="similarity">
    <text evidence="1 6">Belongs to the hexokinase family.</text>
</comment>
<evidence type="ECO:0000256" key="1">
    <source>
        <dbReference type="ARBA" id="ARBA00009225"/>
    </source>
</evidence>
<dbReference type="PANTHER" id="PTHR19443:SF24">
    <property type="entry name" value="PHOSPHOTRANSFERASE"/>
    <property type="match status" value="1"/>
</dbReference>
<organism evidence="9 10">
    <name type="scientific">Alectoria fallacina</name>
    <dbReference type="NCBI Taxonomy" id="1903189"/>
    <lineage>
        <taxon>Eukaryota</taxon>
        <taxon>Fungi</taxon>
        <taxon>Dikarya</taxon>
        <taxon>Ascomycota</taxon>
        <taxon>Pezizomycotina</taxon>
        <taxon>Lecanoromycetes</taxon>
        <taxon>OSLEUM clade</taxon>
        <taxon>Lecanoromycetidae</taxon>
        <taxon>Lecanorales</taxon>
        <taxon>Lecanorineae</taxon>
        <taxon>Parmeliaceae</taxon>
        <taxon>Alectoria</taxon>
    </lineage>
</organism>
<dbReference type="GO" id="GO:0004340">
    <property type="term" value="F:glucokinase activity"/>
    <property type="evidence" value="ECO:0007669"/>
    <property type="project" value="TreeGrafter"/>
</dbReference>
<dbReference type="Proteomes" id="UP000664203">
    <property type="component" value="Unassembled WGS sequence"/>
</dbReference>
<evidence type="ECO:0000256" key="6">
    <source>
        <dbReference type="RuleBase" id="RU362007"/>
    </source>
</evidence>
<evidence type="ECO:0000259" key="8">
    <source>
        <dbReference type="Pfam" id="PF03727"/>
    </source>
</evidence>
<dbReference type="InterPro" id="IPR001312">
    <property type="entry name" value="Hexokinase"/>
</dbReference>
<dbReference type="AlphaFoldDB" id="A0A8H3IM39"/>
<evidence type="ECO:0000256" key="5">
    <source>
        <dbReference type="ARBA" id="ARBA00022840"/>
    </source>
</evidence>
<dbReference type="GO" id="GO:0006013">
    <property type="term" value="P:mannose metabolic process"/>
    <property type="evidence" value="ECO:0007669"/>
    <property type="project" value="TreeGrafter"/>
</dbReference>
<dbReference type="InterPro" id="IPR043129">
    <property type="entry name" value="ATPase_NBD"/>
</dbReference>
<dbReference type="InterPro" id="IPR022672">
    <property type="entry name" value="Hexokinase_N"/>
</dbReference>
<dbReference type="GO" id="GO:0006096">
    <property type="term" value="P:glycolytic process"/>
    <property type="evidence" value="ECO:0007669"/>
    <property type="project" value="UniProtKB-UniPathway"/>
</dbReference>
<keyword evidence="3 6" id="KW-0547">Nucleotide-binding</keyword>
<sequence>MSFRDPDPLETLVQEVQVQFEQQVQIEELLALSKKLQAELRQHMIFSPQCMLPSFNYELPTGQERGTYLALEVGGSNLRMALVELNGRNLGMRMQRTMRFSIDTAIRQLKAYEFFDWMAERIRELLGVEAESSGHIEDNGPLPMGVAWSFPLDQTSIRSGNVLGMGKGFQCSEYLIGRDLGEVITKACQRAVYTLSHVHFLGSNADFVALQKINVRLDAIVNDSSSALLARAYLDPATRLATILGTGMNAAVHLPATALDSSKFRSRSPSVGTISHVLTNTELSMFGKNIFPTTRWDDILNRAHVLPDYQPFEYLVAGKYIGEIVRLIIVEATQTARLFSGLLPPSLGNGPYTVDTKDLAFIDIDTSHGLAASRSLFYQRHASPHLPSERDIMFIKDVVKRVSTRSIAYFTAGIHALTELLQRLETIDMGHVTIGCDGSIINKYPGFMEGVQEMLDQMIGLDNPEAGKRVILERTTDSAVLGAAVAGAMAASAAIS</sequence>
<dbReference type="InterPro" id="IPR022673">
    <property type="entry name" value="Hexokinase_C"/>
</dbReference>
<comment type="caution">
    <text evidence="9">The sequence shown here is derived from an EMBL/GenBank/DDBJ whole genome shotgun (WGS) entry which is preliminary data.</text>
</comment>
<name>A0A8H3IM39_9LECA</name>
<evidence type="ECO:0000256" key="3">
    <source>
        <dbReference type="ARBA" id="ARBA00022741"/>
    </source>
</evidence>
<protein>
    <recommendedName>
        <fullName evidence="6">Phosphotransferase</fullName>
        <ecNumber evidence="6">2.7.1.-</ecNumber>
    </recommendedName>
</protein>
<keyword evidence="10" id="KW-1185">Reference proteome</keyword>
<dbReference type="GO" id="GO:0005536">
    <property type="term" value="F:D-glucose binding"/>
    <property type="evidence" value="ECO:0007669"/>
    <property type="project" value="InterPro"/>
</dbReference>
<evidence type="ECO:0000313" key="9">
    <source>
        <dbReference type="EMBL" id="CAF9924023.1"/>
    </source>
</evidence>
<dbReference type="OrthoDB" id="419537at2759"/>
<proteinExistence type="inferred from homology"/>
<dbReference type="PANTHER" id="PTHR19443">
    <property type="entry name" value="HEXOKINASE"/>
    <property type="match status" value="1"/>
</dbReference>
<evidence type="ECO:0000256" key="2">
    <source>
        <dbReference type="ARBA" id="ARBA00022679"/>
    </source>
</evidence>
<reference evidence="9" key="1">
    <citation type="submission" date="2021-03" db="EMBL/GenBank/DDBJ databases">
        <authorList>
            <person name="Tagirdzhanova G."/>
        </authorList>
    </citation>
    <scope>NUCLEOTIDE SEQUENCE</scope>
</reference>
<dbReference type="GO" id="GO:0005829">
    <property type="term" value="C:cytosol"/>
    <property type="evidence" value="ECO:0007669"/>
    <property type="project" value="TreeGrafter"/>
</dbReference>
<gene>
    <name evidence="9" type="ORF">ALECFALPRED_002595</name>
</gene>
<dbReference type="PRINTS" id="PR00475">
    <property type="entry name" value="HEXOKINASE"/>
</dbReference>
<dbReference type="UniPathway" id="UPA00109">
    <property type="reaction ID" value="UER00180"/>
</dbReference>
<accession>A0A8H3IM39</accession>
<dbReference type="GO" id="GO:0005524">
    <property type="term" value="F:ATP binding"/>
    <property type="evidence" value="ECO:0007669"/>
    <property type="project" value="UniProtKB-UniRule"/>
</dbReference>
<dbReference type="GO" id="GO:0001678">
    <property type="term" value="P:intracellular glucose homeostasis"/>
    <property type="evidence" value="ECO:0007669"/>
    <property type="project" value="InterPro"/>
</dbReference>